<dbReference type="AlphaFoldDB" id="A0A0C3K3G9"/>
<dbReference type="EMBL" id="KN831973">
    <property type="protein sequence ID" value="KIO04077.1"/>
    <property type="molecule type" value="Genomic_DNA"/>
</dbReference>
<proteinExistence type="predicted"/>
<evidence type="ECO:0000313" key="1">
    <source>
        <dbReference type="EMBL" id="KIO04077.1"/>
    </source>
</evidence>
<sequence>MSTSQNLEHYGGPGNIPPTVAVALQEQDERTQSCPEKFCFYPVSHDRLCWQVVTCQSLPAHMRSEHGVYAKPQNEHDQYAPCISRSPTLVTGVEADIHEHHSCSDYSASRLTCILCQRNYGTVNKPTNTYGADQLRAPVNLHIA</sequence>
<dbReference type="InParanoid" id="A0A0C3K3G9"/>
<organism evidence="1 2">
    <name type="scientific">Pisolithus tinctorius Marx 270</name>
    <dbReference type="NCBI Taxonomy" id="870435"/>
    <lineage>
        <taxon>Eukaryota</taxon>
        <taxon>Fungi</taxon>
        <taxon>Dikarya</taxon>
        <taxon>Basidiomycota</taxon>
        <taxon>Agaricomycotina</taxon>
        <taxon>Agaricomycetes</taxon>
        <taxon>Agaricomycetidae</taxon>
        <taxon>Boletales</taxon>
        <taxon>Sclerodermatineae</taxon>
        <taxon>Pisolithaceae</taxon>
        <taxon>Pisolithus</taxon>
    </lineage>
</organism>
<dbReference type="Proteomes" id="UP000054217">
    <property type="component" value="Unassembled WGS sequence"/>
</dbReference>
<reference evidence="1 2" key="1">
    <citation type="submission" date="2014-04" db="EMBL/GenBank/DDBJ databases">
        <authorList>
            <consortium name="DOE Joint Genome Institute"/>
            <person name="Kuo A."/>
            <person name="Kohler A."/>
            <person name="Costa M.D."/>
            <person name="Nagy L.G."/>
            <person name="Floudas D."/>
            <person name="Copeland A."/>
            <person name="Barry K.W."/>
            <person name="Cichocki N."/>
            <person name="Veneault-Fourrey C."/>
            <person name="LaButti K."/>
            <person name="Lindquist E.A."/>
            <person name="Lipzen A."/>
            <person name="Lundell T."/>
            <person name="Morin E."/>
            <person name="Murat C."/>
            <person name="Sun H."/>
            <person name="Tunlid A."/>
            <person name="Henrissat B."/>
            <person name="Grigoriev I.V."/>
            <person name="Hibbett D.S."/>
            <person name="Martin F."/>
            <person name="Nordberg H.P."/>
            <person name="Cantor M.N."/>
            <person name="Hua S.X."/>
        </authorList>
    </citation>
    <scope>NUCLEOTIDE SEQUENCE [LARGE SCALE GENOMIC DNA]</scope>
    <source>
        <strain evidence="1 2">Marx 270</strain>
    </source>
</reference>
<name>A0A0C3K3G9_PISTI</name>
<protein>
    <submittedName>
        <fullName evidence="1">Uncharacterized protein</fullName>
    </submittedName>
</protein>
<dbReference type="HOGENOM" id="CLU_1797254_0_0_1"/>
<evidence type="ECO:0000313" key="2">
    <source>
        <dbReference type="Proteomes" id="UP000054217"/>
    </source>
</evidence>
<gene>
    <name evidence="1" type="ORF">M404DRAFT_26663</name>
</gene>
<reference evidence="2" key="2">
    <citation type="submission" date="2015-01" db="EMBL/GenBank/DDBJ databases">
        <title>Evolutionary Origins and Diversification of the Mycorrhizal Mutualists.</title>
        <authorList>
            <consortium name="DOE Joint Genome Institute"/>
            <consortium name="Mycorrhizal Genomics Consortium"/>
            <person name="Kohler A."/>
            <person name="Kuo A."/>
            <person name="Nagy L.G."/>
            <person name="Floudas D."/>
            <person name="Copeland A."/>
            <person name="Barry K.W."/>
            <person name="Cichocki N."/>
            <person name="Veneault-Fourrey C."/>
            <person name="LaButti K."/>
            <person name="Lindquist E.A."/>
            <person name="Lipzen A."/>
            <person name="Lundell T."/>
            <person name="Morin E."/>
            <person name="Murat C."/>
            <person name="Riley R."/>
            <person name="Ohm R."/>
            <person name="Sun H."/>
            <person name="Tunlid A."/>
            <person name="Henrissat B."/>
            <person name="Grigoriev I.V."/>
            <person name="Hibbett D.S."/>
            <person name="Martin F."/>
        </authorList>
    </citation>
    <scope>NUCLEOTIDE SEQUENCE [LARGE SCALE GENOMIC DNA]</scope>
    <source>
        <strain evidence="2">Marx 270</strain>
    </source>
</reference>
<dbReference type="OrthoDB" id="2704393at2759"/>
<accession>A0A0C3K3G9</accession>
<keyword evidence="2" id="KW-1185">Reference proteome</keyword>